<dbReference type="InterPro" id="IPR001959">
    <property type="entry name" value="Transposase"/>
</dbReference>
<evidence type="ECO:0000256" key="1">
    <source>
        <dbReference type="ARBA" id="ARBA00008761"/>
    </source>
</evidence>
<evidence type="ECO:0000313" key="9">
    <source>
        <dbReference type="Proteomes" id="UP000549009"/>
    </source>
</evidence>
<feature type="compositionally biased region" description="Basic and acidic residues" evidence="5">
    <location>
        <begin position="555"/>
        <end position="569"/>
    </location>
</feature>
<dbReference type="InterPro" id="IPR010095">
    <property type="entry name" value="Cas12f1-like_TNB"/>
</dbReference>
<gene>
    <name evidence="8" type="ORF">FHS40_008689</name>
</gene>
<sequence length="603" mass="66681">MSVQVVERAFRFCLDVSRAEIRTLERHCGAARWAFNFAHAQFLAQHTVFVQRKQSAAEGLSGRGGEGMLSDLTKAQRREVYRQAVAMVGAENRVLCAELKVVDQHRSRVTHKGKAFLEPGDVPAVGASRLELELYARRVELAALQQANPAEYTVAKRGELTRVRPVLLEMKQELAARGAYRPTSFDIQSIWRARRDLPRDAGGSPWWPEVAIGAFICGFDRAARAWQSWMDSAADRRAGARVGLPRYKRKGQCLDSFTLMNPRRAVIHLEDSRHLRLTGIGTLRLHQPARRLRRLLRAGVADLTSVTVNRSGDRWYVNIQTKVHQIIPAKPTARQRAAGLVAVDLGSNPLAVLSAPLDVCGGGTEIAARKPLIVQEKRLAHLQRAFTRTVKGSKRRHKAARRLGRVHAQIARQRSGFLHTVSKQLATRCAHIAIEDLDLMRLTASARGTVQEPGRNVKVTARFNRHLLDAGLAELRRQLAYKTTWYGSSLIVLDRGEATATKCSRCGERNPSSKVGSKRFTCPHCGLDVNRRVNAARSIYKAACQAASASVACGERDTQNALRDERPPRVGDGAGPSSLKRPPSPEATGGRPSSRVDRVTPAE</sequence>
<dbReference type="EMBL" id="JACHJD010000031">
    <property type="protein sequence ID" value="MBB5109561.1"/>
    <property type="molecule type" value="Genomic_DNA"/>
</dbReference>
<evidence type="ECO:0000259" key="6">
    <source>
        <dbReference type="Pfam" id="PF01385"/>
    </source>
</evidence>
<dbReference type="GO" id="GO:0032196">
    <property type="term" value="P:transposition"/>
    <property type="evidence" value="ECO:0007669"/>
    <property type="project" value="UniProtKB-KW"/>
</dbReference>
<evidence type="ECO:0000313" key="8">
    <source>
        <dbReference type="EMBL" id="MBB5109561.1"/>
    </source>
</evidence>
<evidence type="ECO:0000256" key="5">
    <source>
        <dbReference type="SAM" id="MobiDB-lite"/>
    </source>
</evidence>
<feature type="region of interest" description="Disordered" evidence="5">
    <location>
        <begin position="555"/>
        <end position="603"/>
    </location>
</feature>
<feature type="domain" description="Probable transposase IS891/IS1136/IS1341" evidence="6">
    <location>
        <begin position="332"/>
        <end position="442"/>
    </location>
</feature>
<evidence type="ECO:0000256" key="3">
    <source>
        <dbReference type="ARBA" id="ARBA00023125"/>
    </source>
</evidence>
<dbReference type="RefSeq" id="WP_184926488.1">
    <property type="nucleotide sequence ID" value="NZ_BMSQ01000046.1"/>
</dbReference>
<keyword evidence="9" id="KW-1185">Reference proteome</keyword>
<dbReference type="Pfam" id="PF01385">
    <property type="entry name" value="OrfB_IS605"/>
    <property type="match status" value="1"/>
</dbReference>
<dbReference type="GO" id="GO:0006310">
    <property type="term" value="P:DNA recombination"/>
    <property type="evidence" value="ECO:0007669"/>
    <property type="project" value="UniProtKB-KW"/>
</dbReference>
<dbReference type="AlphaFoldDB" id="A0A7W8B3B9"/>
<comment type="caution">
    <text evidence="8">The sequence shown here is derived from an EMBL/GenBank/DDBJ whole genome shotgun (WGS) entry which is preliminary data.</text>
</comment>
<comment type="similarity">
    <text evidence="1">In the C-terminal section; belongs to the transposase 35 family.</text>
</comment>
<dbReference type="NCBIfam" id="NF040570">
    <property type="entry name" value="guided_TnpB"/>
    <property type="match status" value="1"/>
</dbReference>
<feature type="domain" description="Cas12f1-like TNB" evidence="7">
    <location>
        <begin position="474"/>
        <end position="539"/>
    </location>
</feature>
<keyword evidence="3" id="KW-0238">DNA-binding</keyword>
<evidence type="ECO:0000256" key="4">
    <source>
        <dbReference type="ARBA" id="ARBA00023172"/>
    </source>
</evidence>
<protein>
    <submittedName>
        <fullName evidence="8">Transposase</fullName>
    </submittedName>
</protein>
<evidence type="ECO:0000259" key="7">
    <source>
        <dbReference type="Pfam" id="PF07282"/>
    </source>
</evidence>
<dbReference type="GO" id="GO:0003677">
    <property type="term" value="F:DNA binding"/>
    <property type="evidence" value="ECO:0007669"/>
    <property type="project" value="UniProtKB-KW"/>
</dbReference>
<reference evidence="8 9" key="1">
    <citation type="submission" date="2020-08" db="EMBL/GenBank/DDBJ databases">
        <title>Genomic Encyclopedia of Type Strains, Phase III (KMG-III): the genomes of soil and plant-associated and newly described type strains.</title>
        <authorList>
            <person name="Whitman W."/>
        </authorList>
    </citation>
    <scope>NUCLEOTIDE SEQUENCE [LARGE SCALE GENOMIC DNA]</scope>
    <source>
        <strain evidence="8 9">CECT 3146</strain>
    </source>
</reference>
<feature type="compositionally biased region" description="Basic and acidic residues" evidence="5">
    <location>
        <begin position="594"/>
        <end position="603"/>
    </location>
</feature>
<organism evidence="8 9">
    <name type="scientific">Streptomyces spectabilis</name>
    <dbReference type="NCBI Taxonomy" id="68270"/>
    <lineage>
        <taxon>Bacteria</taxon>
        <taxon>Bacillati</taxon>
        <taxon>Actinomycetota</taxon>
        <taxon>Actinomycetes</taxon>
        <taxon>Kitasatosporales</taxon>
        <taxon>Streptomycetaceae</taxon>
        <taxon>Streptomyces</taxon>
    </lineage>
</organism>
<evidence type="ECO:0000256" key="2">
    <source>
        <dbReference type="ARBA" id="ARBA00022578"/>
    </source>
</evidence>
<name>A0A7W8B3B9_STRST</name>
<proteinExistence type="inferred from homology"/>
<keyword evidence="2" id="KW-0815">Transposition</keyword>
<dbReference type="Proteomes" id="UP000549009">
    <property type="component" value="Unassembled WGS sequence"/>
</dbReference>
<accession>A0A7W8B3B9</accession>
<keyword evidence="4" id="KW-0233">DNA recombination</keyword>
<dbReference type="Pfam" id="PF07282">
    <property type="entry name" value="Cas12f1-like_TNB"/>
    <property type="match status" value="1"/>
</dbReference>